<proteinExistence type="predicted"/>
<protein>
    <submittedName>
        <fullName evidence="2">Uncharacterized protein</fullName>
    </submittedName>
</protein>
<feature type="region of interest" description="Disordered" evidence="1">
    <location>
        <begin position="1"/>
        <end position="32"/>
    </location>
</feature>
<sequence>MPVPLPDADSIPSSGEECSPELPDVDEPQEDPELPDGVCCKMGCLEAIQESPQASKGIKELQMLFDTTDSQAELDQLKYDCLRHWQSAEHGWRRFCIFGLPCCVRAVQDLLKVSRNVQVKWCKHLQEGNRLPPADQRNTKTNTKLSPQVAAAHALLAWLWNNVAEVLVESSDYKGAMDVKHYDVKKAEAKLPKLDKSLLQPTHGTSGFLDPPAGVQGVRWLSPETTLVEMYDTCVAFNDEKCAECSKLKEFRKLATSPQDVERVNQAYAQHLRSMFQDRVADATLCKKAQETARGEINSKEILGSAEF</sequence>
<comment type="caution">
    <text evidence="2">The sequence shown here is derived from an EMBL/GenBank/DDBJ whole genome shotgun (WGS) entry which is preliminary data.</text>
</comment>
<evidence type="ECO:0000313" key="4">
    <source>
        <dbReference type="Proteomes" id="UP001642484"/>
    </source>
</evidence>
<reference evidence="2 4" key="1">
    <citation type="submission" date="2024-02" db="EMBL/GenBank/DDBJ databases">
        <authorList>
            <person name="Chen Y."/>
            <person name="Shah S."/>
            <person name="Dougan E. K."/>
            <person name="Thang M."/>
            <person name="Chan C."/>
        </authorList>
    </citation>
    <scope>NUCLEOTIDE SEQUENCE [LARGE SCALE GENOMIC DNA]</scope>
</reference>
<gene>
    <name evidence="2" type="ORF">CCMP2556_LOCUS48867</name>
    <name evidence="3" type="ORF">CCMP2556_LOCUS49237</name>
</gene>
<evidence type="ECO:0000313" key="3">
    <source>
        <dbReference type="EMBL" id="CAK9105161.1"/>
    </source>
</evidence>
<organism evidence="2 4">
    <name type="scientific">Durusdinium trenchii</name>
    <dbReference type="NCBI Taxonomy" id="1381693"/>
    <lineage>
        <taxon>Eukaryota</taxon>
        <taxon>Sar</taxon>
        <taxon>Alveolata</taxon>
        <taxon>Dinophyceae</taxon>
        <taxon>Suessiales</taxon>
        <taxon>Symbiodiniaceae</taxon>
        <taxon>Durusdinium</taxon>
    </lineage>
</organism>
<evidence type="ECO:0000313" key="2">
    <source>
        <dbReference type="EMBL" id="CAK9104194.1"/>
    </source>
</evidence>
<evidence type="ECO:0000256" key="1">
    <source>
        <dbReference type="SAM" id="MobiDB-lite"/>
    </source>
</evidence>
<dbReference type="EMBL" id="CAXAMN010026583">
    <property type="protein sequence ID" value="CAK9104194.1"/>
    <property type="molecule type" value="Genomic_DNA"/>
</dbReference>
<name>A0ABP0RW32_9DINO</name>
<dbReference type="Proteomes" id="UP001642484">
    <property type="component" value="Unassembled WGS sequence"/>
</dbReference>
<feature type="compositionally biased region" description="Acidic residues" evidence="1">
    <location>
        <begin position="23"/>
        <end position="32"/>
    </location>
</feature>
<accession>A0ABP0RW32</accession>
<keyword evidence="4" id="KW-1185">Reference proteome</keyword>
<dbReference type="EMBL" id="CAXAMN010026694">
    <property type="protein sequence ID" value="CAK9105161.1"/>
    <property type="molecule type" value="Genomic_DNA"/>
</dbReference>